<protein>
    <submittedName>
        <fullName evidence="1">Uncharacterized protein</fullName>
    </submittedName>
</protein>
<gene>
    <name evidence="1" type="ORF">RRG08_021114</name>
</gene>
<dbReference type="AlphaFoldDB" id="A0AAE1DAG1"/>
<comment type="caution">
    <text evidence="1">The sequence shown here is derived from an EMBL/GenBank/DDBJ whole genome shotgun (WGS) entry which is preliminary data.</text>
</comment>
<evidence type="ECO:0000313" key="2">
    <source>
        <dbReference type="Proteomes" id="UP001283361"/>
    </source>
</evidence>
<dbReference type="EMBL" id="JAWDGP010004573">
    <property type="protein sequence ID" value="KAK3763291.1"/>
    <property type="molecule type" value="Genomic_DNA"/>
</dbReference>
<keyword evidence="2" id="KW-1185">Reference proteome</keyword>
<sequence>MPSFYYFISEAFKEKNNVNTLDGHTPKVTSLFDSRTGRKFAWRGRRDDERRWSSHGPRDTHVRAQRGQRGPFTPLAVAVSTVDAETCMGAHDADTTYPQRIISHFAMYGRLYFLYRSENDLDKPRRRWTRAKENLSLGRDKILKDLDGGADKKGLFTVGLEREYCLALARRRTLVALFHFHCIFIVHLSIKNIETLTDLIWDVKRVELGAPAAPGIYVTACNMFATLTNTEQNMRFVTSQTRSHHNIQQVFTQVNFQN</sequence>
<dbReference type="Proteomes" id="UP001283361">
    <property type="component" value="Unassembled WGS sequence"/>
</dbReference>
<organism evidence="1 2">
    <name type="scientific">Elysia crispata</name>
    <name type="common">lettuce slug</name>
    <dbReference type="NCBI Taxonomy" id="231223"/>
    <lineage>
        <taxon>Eukaryota</taxon>
        <taxon>Metazoa</taxon>
        <taxon>Spiralia</taxon>
        <taxon>Lophotrochozoa</taxon>
        <taxon>Mollusca</taxon>
        <taxon>Gastropoda</taxon>
        <taxon>Heterobranchia</taxon>
        <taxon>Euthyneura</taxon>
        <taxon>Panpulmonata</taxon>
        <taxon>Sacoglossa</taxon>
        <taxon>Placobranchoidea</taxon>
        <taxon>Plakobranchidae</taxon>
        <taxon>Elysia</taxon>
    </lineage>
</organism>
<proteinExistence type="predicted"/>
<reference evidence="1" key="1">
    <citation type="journal article" date="2023" name="G3 (Bethesda)">
        <title>A reference genome for the long-term kleptoplast-retaining sea slug Elysia crispata morphotype clarki.</title>
        <authorList>
            <person name="Eastman K.E."/>
            <person name="Pendleton A.L."/>
            <person name="Shaikh M.A."/>
            <person name="Suttiyut T."/>
            <person name="Ogas R."/>
            <person name="Tomko P."/>
            <person name="Gavelis G."/>
            <person name="Widhalm J.R."/>
            <person name="Wisecaver J.H."/>
        </authorList>
    </citation>
    <scope>NUCLEOTIDE SEQUENCE</scope>
    <source>
        <strain evidence="1">ECLA1</strain>
    </source>
</reference>
<accession>A0AAE1DAG1</accession>
<name>A0AAE1DAG1_9GAST</name>
<evidence type="ECO:0000313" key="1">
    <source>
        <dbReference type="EMBL" id="KAK3763291.1"/>
    </source>
</evidence>